<feature type="domain" description="H repeat-associated protein N-terminal" evidence="1">
    <location>
        <begin position="33"/>
        <end position="119"/>
    </location>
</feature>
<dbReference type="InterPro" id="IPR032806">
    <property type="entry name" value="YbfD_N"/>
</dbReference>
<name>A0A7W2D9Y1_9ACTN</name>
<proteinExistence type="predicted"/>
<keyword evidence="3" id="KW-1185">Reference proteome</keyword>
<accession>A0A7W2D9Y1</accession>
<dbReference type="RefSeq" id="WP_181868655.1">
    <property type="nucleotide sequence ID" value="NZ_JACEQY010000131.1"/>
</dbReference>
<evidence type="ECO:0000259" key="1">
    <source>
        <dbReference type="Pfam" id="PF13808"/>
    </source>
</evidence>
<organism evidence="2 3">
    <name type="scientific">Streptomyces himalayensis subsp. aureolus</name>
    <dbReference type="NCBI Taxonomy" id="2758039"/>
    <lineage>
        <taxon>Bacteria</taxon>
        <taxon>Bacillati</taxon>
        <taxon>Actinomycetota</taxon>
        <taxon>Actinomycetes</taxon>
        <taxon>Kitasatosporales</taxon>
        <taxon>Streptomycetaceae</taxon>
        <taxon>Streptomyces</taxon>
        <taxon>Streptomyces himalayensis</taxon>
    </lineage>
</organism>
<evidence type="ECO:0000313" key="2">
    <source>
        <dbReference type="EMBL" id="MBA4867337.1"/>
    </source>
</evidence>
<dbReference type="Pfam" id="PF13808">
    <property type="entry name" value="DDE_Tnp_1_assoc"/>
    <property type="match status" value="1"/>
</dbReference>
<reference evidence="2 3" key="1">
    <citation type="submission" date="2020-07" db="EMBL/GenBank/DDBJ databases">
        <title>Streptomyces isolated from Indian soil.</title>
        <authorList>
            <person name="Mandal S."/>
            <person name="Maiti P.K."/>
        </authorList>
    </citation>
    <scope>NUCLEOTIDE SEQUENCE [LARGE SCALE GENOMIC DNA]</scope>
    <source>
        <strain evidence="2 3">PSKA54</strain>
    </source>
</reference>
<evidence type="ECO:0000313" key="3">
    <source>
        <dbReference type="Proteomes" id="UP000586976"/>
    </source>
</evidence>
<protein>
    <submittedName>
        <fullName evidence="2">Transposase family protein</fullName>
    </submittedName>
</protein>
<dbReference type="EMBL" id="JACEQY010000131">
    <property type="protein sequence ID" value="MBA4867337.1"/>
    <property type="molecule type" value="Genomic_DNA"/>
</dbReference>
<comment type="caution">
    <text evidence="2">The sequence shown here is derived from an EMBL/GenBank/DDBJ whole genome shotgun (WGS) entry which is preliminary data.</text>
</comment>
<dbReference type="Proteomes" id="UP000586976">
    <property type="component" value="Unassembled WGS sequence"/>
</dbReference>
<sequence>MPSSLINVLARHCEDGNELCPSIEPHELASPCEVLAAVPDSRRVRGRRYPIGVLLALCLTAVLSGARSLTQIARYAADADPQVRAALGLARATPNASTLGRLLARIDGDALDDAVGTWLARHAAIPSMRCALRMSTGEGLIFSWPDLPPA</sequence>
<gene>
    <name evidence="2" type="ORF">H1V43_39960</name>
</gene>
<dbReference type="AlphaFoldDB" id="A0A7W2D9Y1"/>